<keyword evidence="4" id="KW-1185">Reference proteome</keyword>
<comment type="caution">
    <text evidence="3">The sequence shown here is derived from an EMBL/GenBank/DDBJ whole genome shotgun (WGS) entry which is preliminary data.</text>
</comment>
<proteinExistence type="inferred from homology"/>
<feature type="transmembrane region" description="Helical" evidence="2">
    <location>
        <begin position="12"/>
        <end position="34"/>
    </location>
</feature>
<feature type="transmembrane region" description="Helical" evidence="2">
    <location>
        <begin position="122"/>
        <end position="144"/>
    </location>
</feature>
<comment type="similarity">
    <text evidence="1">Belongs to the nematode receptor-like protein sre family.</text>
</comment>
<dbReference type="GO" id="GO:0016020">
    <property type="term" value="C:membrane"/>
    <property type="evidence" value="ECO:0007669"/>
    <property type="project" value="InterPro"/>
</dbReference>
<dbReference type="GO" id="GO:0007606">
    <property type="term" value="P:sensory perception of chemical stimulus"/>
    <property type="evidence" value="ECO:0007669"/>
    <property type="project" value="InterPro"/>
</dbReference>
<protein>
    <recommendedName>
        <fullName evidence="5">G protein-coupled receptor</fullName>
    </recommendedName>
</protein>
<reference evidence="3" key="1">
    <citation type="submission" date="2023-10" db="EMBL/GenBank/DDBJ databases">
        <title>Genome assembly of Pristionchus species.</title>
        <authorList>
            <person name="Yoshida K."/>
            <person name="Sommer R.J."/>
        </authorList>
    </citation>
    <scope>NUCLEOTIDE SEQUENCE</scope>
    <source>
        <strain evidence="3">RS0144</strain>
    </source>
</reference>
<dbReference type="Proteomes" id="UP001432027">
    <property type="component" value="Unassembled WGS sequence"/>
</dbReference>
<sequence>MLISQHLQIVHFNLTSMLVADGALNCFTIFLRYLQIALETNTIYSPSPACFPRLLIIILRLMAYISVILLMGGILIERSLATYFVIDYENKRRWWISLTLTVIVFAASYVLSSQIIHGGINGVYFGIIVMAPMIISVLFFRLLLRHNERRLRRLNDMIERHSDTD</sequence>
<keyword evidence="2" id="KW-0812">Transmembrane</keyword>
<evidence type="ECO:0000313" key="3">
    <source>
        <dbReference type="EMBL" id="GMS87073.1"/>
    </source>
</evidence>
<keyword evidence="2" id="KW-1133">Transmembrane helix</keyword>
<organism evidence="3 4">
    <name type="scientific">Pristionchus entomophagus</name>
    <dbReference type="NCBI Taxonomy" id="358040"/>
    <lineage>
        <taxon>Eukaryota</taxon>
        <taxon>Metazoa</taxon>
        <taxon>Ecdysozoa</taxon>
        <taxon>Nematoda</taxon>
        <taxon>Chromadorea</taxon>
        <taxon>Rhabditida</taxon>
        <taxon>Rhabditina</taxon>
        <taxon>Diplogasteromorpha</taxon>
        <taxon>Diplogasteroidea</taxon>
        <taxon>Neodiplogasteridae</taxon>
        <taxon>Pristionchus</taxon>
    </lineage>
</organism>
<dbReference type="InterPro" id="IPR004151">
    <property type="entry name" value="7TM_GPCR_serpentine_rcpt_Sre"/>
</dbReference>
<evidence type="ECO:0008006" key="5">
    <source>
        <dbReference type="Google" id="ProtNLM"/>
    </source>
</evidence>
<dbReference type="EMBL" id="BTSX01000002">
    <property type="protein sequence ID" value="GMS87073.1"/>
    <property type="molecule type" value="Genomic_DNA"/>
</dbReference>
<accession>A0AAV5T2J6</accession>
<dbReference type="AlphaFoldDB" id="A0AAV5T2J6"/>
<evidence type="ECO:0000256" key="1">
    <source>
        <dbReference type="ARBA" id="ARBA00006803"/>
    </source>
</evidence>
<feature type="transmembrane region" description="Helical" evidence="2">
    <location>
        <begin position="54"/>
        <end position="75"/>
    </location>
</feature>
<dbReference type="PANTHER" id="PTHR23128:SF132">
    <property type="entry name" value="SERPENTINE RECEPTOR, CLASS E (EPSILON)-RELATED"/>
    <property type="match status" value="1"/>
</dbReference>
<evidence type="ECO:0000313" key="4">
    <source>
        <dbReference type="Proteomes" id="UP001432027"/>
    </source>
</evidence>
<feature type="transmembrane region" description="Helical" evidence="2">
    <location>
        <begin position="95"/>
        <end position="116"/>
    </location>
</feature>
<evidence type="ECO:0000256" key="2">
    <source>
        <dbReference type="SAM" id="Phobius"/>
    </source>
</evidence>
<dbReference type="Pfam" id="PF03125">
    <property type="entry name" value="Sre"/>
    <property type="match status" value="1"/>
</dbReference>
<keyword evidence="2" id="KW-0472">Membrane</keyword>
<name>A0AAV5T2J6_9BILA</name>
<gene>
    <name evidence="3" type="ORF">PENTCL1PPCAC_9248</name>
</gene>
<dbReference type="PANTHER" id="PTHR23128">
    <property type="entry name" value="SERPENTINE RECEPTOR, CLASS E (EPSILON)-RELATED"/>
    <property type="match status" value="1"/>
</dbReference>